<dbReference type="AlphaFoldDB" id="A0AAD7AW11"/>
<organism evidence="2 3">
    <name type="scientific">Mycena albidolilacea</name>
    <dbReference type="NCBI Taxonomy" id="1033008"/>
    <lineage>
        <taxon>Eukaryota</taxon>
        <taxon>Fungi</taxon>
        <taxon>Dikarya</taxon>
        <taxon>Basidiomycota</taxon>
        <taxon>Agaricomycotina</taxon>
        <taxon>Agaricomycetes</taxon>
        <taxon>Agaricomycetidae</taxon>
        <taxon>Agaricales</taxon>
        <taxon>Marasmiineae</taxon>
        <taxon>Mycenaceae</taxon>
        <taxon>Mycena</taxon>
    </lineage>
</organism>
<name>A0AAD7AW11_9AGAR</name>
<keyword evidence="1" id="KW-0732">Signal</keyword>
<accession>A0AAD7AW11</accession>
<dbReference type="Proteomes" id="UP001218218">
    <property type="component" value="Unassembled WGS sequence"/>
</dbReference>
<proteinExistence type="predicted"/>
<sequence length="475" mass="52887">MAFSPSFMPRYSQRTAAVFLLSLALLSLFLWQSSTTLKHTAPAPPTDGVSVAAGNVEIMAPTVYPDHKYAWINENQKTSHALFRCIARGDCAQNQTKVVLIASHHFMYPLQGGYIGGEAIWALSTVGYFQNYICVYSILFAQMRALHNMGYSVLYARSIDTALHLYHIYANLVQMVITNAENLEECLGEASCVRTAANPAGIPLWKLFAFHFWSQSNHPLGSKWTLSPENYSKLTSTSYLGYSIEAQCSRYSFIPHSERKRQVYILAKFLKYFAPEERAWPPDFFDAAANATGMSFVMAAVDPPEDPKLKPGDLAASIENIGRRDGELFTQDKFYQILSHSVALVGVGNPLISPTPYDALCLGIPFVNPVHSWDTNNPTDRTRWATQHDALKDLSAPYVYNVFLGDRDGFVNAIKSAAENPIESYVLERMKIGSVEYRLGKILEHDWKIEAAKLLKAREAGQAPGEVGALACFLI</sequence>
<keyword evidence="3" id="KW-1185">Reference proteome</keyword>
<feature type="signal peptide" evidence="1">
    <location>
        <begin position="1"/>
        <end position="36"/>
    </location>
</feature>
<evidence type="ECO:0000313" key="2">
    <source>
        <dbReference type="EMBL" id="KAJ7368733.1"/>
    </source>
</evidence>
<comment type="caution">
    <text evidence="2">The sequence shown here is derived from an EMBL/GenBank/DDBJ whole genome shotgun (WGS) entry which is preliminary data.</text>
</comment>
<evidence type="ECO:0000256" key="1">
    <source>
        <dbReference type="SAM" id="SignalP"/>
    </source>
</evidence>
<dbReference type="EMBL" id="JARIHO010000001">
    <property type="protein sequence ID" value="KAJ7368733.1"/>
    <property type="molecule type" value="Genomic_DNA"/>
</dbReference>
<evidence type="ECO:0000313" key="3">
    <source>
        <dbReference type="Proteomes" id="UP001218218"/>
    </source>
</evidence>
<gene>
    <name evidence="2" type="ORF">DFH08DRAFT_727531</name>
</gene>
<evidence type="ECO:0008006" key="4">
    <source>
        <dbReference type="Google" id="ProtNLM"/>
    </source>
</evidence>
<feature type="chain" id="PRO_5042146960" description="Alpha-1,6-mannosyl-glycoprotein 6-beta-N-acetylglucosaminyltransferase" evidence="1">
    <location>
        <begin position="37"/>
        <end position="475"/>
    </location>
</feature>
<protein>
    <recommendedName>
        <fullName evidence="4">Alpha-1,6-mannosyl-glycoprotein 6-beta-N-acetylglucosaminyltransferase</fullName>
    </recommendedName>
</protein>
<reference evidence="2" key="1">
    <citation type="submission" date="2023-03" db="EMBL/GenBank/DDBJ databases">
        <title>Massive genome expansion in bonnet fungi (Mycena s.s.) driven by repeated elements and novel gene families across ecological guilds.</title>
        <authorList>
            <consortium name="Lawrence Berkeley National Laboratory"/>
            <person name="Harder C.B."/>
            <person name="Miyauchi S."/>
            <person name="Viragh M."/>
            <person name="Kuo A."/>
            <person name="Thoen E."/>
            <person name="Andreopoulos B."/>
            <person name="Lu D."/>
            <person name="Skrede I."/>
            <person name="Drula E."/>
            <person name="Henrissat B."/>
            <person name="Morin E."/>
            <person name="Kohler A."/>
            <person name="Barry K."/>
            <person name="LaButti K."/>
            <person name="Morin E."/>
            <person name="Salamov A."/>
            <person name="Lipzen A."/>
            <person name="Mereny Z."/>
            <person name="Hegedus B."/>
            <person name="Baldrian P."/>
            <person name="Stursova M."/>
            <person name="Weitz H."/>
            <person name="Taylor A."/>
            <person name="Grigoriev I.V."/>
            <person name="Nagy L.G."/>
            <person name="Martin F."/>
            <person name="Kauserud H."/>
        </authorList>
    </citation>
    <scope>NUCLEOTIDE SEQUENCE</scope>
    <source>
        <strain evidence="2">CBHHK002</strain>
    </source>
</reference>